<protein>
    <submittedName>
        <fullName evidence="1">Uncharacterized protein</fullName>
    </submittedName>
</protein>
<keyword evidence="2" id="KW-1185">Reference proteome</keyword>
<reference evidence="2" key="1">
    <citation type="submission" date="2013-10" db="EMBL/GenBank/DDBJ databases">
        <title>Genome sequencing of Onchocerca volvulus.</title>
        <authorList>
            <person name="Cotton J."/>
            <person name="Tsai J."/>
            <person name="Stanley E."/>
            <person name="Tracey A."/>
            <person name="Holroyd N."/>
            <person name="Lustigman S."/>
            <person name="Berriman M."/>
        </authorList>
    </citation>
    <scope>NUCLEOTIDE SEQUENCE</scope>
</reference>
<evidence type="ECO:0000313" key="1">
    <source>
        <dbReference type="EnsemblMetazoa" id="OVOC7573.1"/>
    </source>
</evidence>
<dbReference type="EnsemblMetazoa" id="OVOC7573.1">
    <property type="protein sequence ID" value="OVOC7573.1"/>
    <property type="gene ID" value="WBGene00244382"/>
</dbReference>
<dbReference type="Proteomes" id="UP000024404">
    <property type="component" value="Unassembled WGS sequence"/>
</dbReference>
<proteinExistence type="predicted"/>
<sequence>MIQQISFAENELTNYYYKRETNTAHQYQQLKILERMLENVEFEERDELQLDSGKFICYQRFSEQN</sequence>
<evidence type="ECO:0000313" key="2">
    <source>
        <dbReference type="Proteomes" id="UP000024404"/>
    </source>
</evidence>
<name>A0A8R1TZF6_ONCVO</name>
<reference evidence="1" key="2">
    <citation type="submission" date="2022-06" db="UniProtKB">
        <authorList>
            <consortium name="EnsemblMetazoa"/>
        </authorList>
    </citation>
    <scope>IDENTIFICATION</scope>
</reference>
<organism evidence="1 2">
    <name type="scientific">Onchocerca volvulus</name>
    <dbReference type="NCBI Taxonomy" id="6282"/>
    <lineage>
        <taxon>Eukaryota</taxon>
        <taxon>Metazoa</taxon>
        <taxon>Ecdysozoa</taxon>
        <taxon>Nematoda</taxon>
        <taxon>Chromadorea</taxon>
        <taxon>Rhabditida</taxon>
        <taxon>Spirurina</taxon>
        <taxon>Spiruromorpha</taxon>
        <taxon>Filarioidea</taxon>
        <taxon>Onchocercidae</taxon>
        <taxon>Onchocerca</taxon>
    </lineage>
</organism>
<accession>A0A8R1TZF6</accession>
<dbReference type="AlphaFoldDB" id="A0A8R1TZF6"/>
<dbReference type="EMBL" id="CMVM020000220">
    <property type="status" value="NOT_ANNOTATED_CDS"/>
    <property type="molecule type" value="Genomic_DNA"/>
</dbReference>